<protein>
    <recommendedName>
        <fullName evidence="3">YolD-like family protein</fullName>
    </recommendedName>
</protein>
<dbReference type="Pfam" id="PF08863">
    <property type="entry name" value="YolD"/>
    <property type="match status" value="1"/>
</dbReference>
<dbReference type="PANTHER" id="PTHR40051:SF1">
    <property type="entry name" value="YOLD-LIKE FAMILY PROTEIN"/>
    <property type="match status" value="1"/>
</dbReference>
<keyword evidence="2" id="KW-1185">Reference proteome</keyword>
<name>A0A0M2SG68_9BACI</name>
<evidence type="ECO:0008006" key="3">
    <source>
        <dbReference type="Google" id="ProtNLM"/>
    </source>
</evidence>
<dbReference type="OrthoDB" id="1644322at2"/>
<sequence length="116" mass="13765">MIRDRGRIKWTSMMLPEHVKMLKDWASEDEDEQEKELDEQQLEQMNETILEAMEFNRPLAITYYRQRKYELVVGTIHYWDQITGKMHVVDAFGEVHRIGLSAIADVRVAEGQEDPR</sequence>
<dbReference type="AlphaFoldDB" id="A0A0M2SG68"/>
<dbReference type="EMBL" id="LAYY01000101">
    <property type="protein sequence ID" value="KKK33278.1"/>
    <property type="molecule type" value="Genomic_DNA"/>
</dbReference>
<dbReference type="InterPro" id="IPR014962">
    <property type="entry name" value="YolD"/>
</dbReference>
<dbReference type="PANTHER" id="PTHR40051">
    <property type="entry name" value="IG HYPOTHETICAL 15966"/>
    <property type="match status" value="1"/>
</dbReference>
<evidence type="ECO:0000313" key="2">
    <source>
        <dbReference type="Proteomes" id="UP000034166"/>
    </source>
</evidence>
<dbReference type="Proteomes" id="UP000034166">
    <property type="component" value="Unassembled WGS sequence"/>
</dbReference>
<reference evidence="1 2" key="1">
    <citation type="submission" date="2015-04" db="EMBL/GenBank/DDBJ databases">
        <title>Taxonomic description and genome sequence of Bacillus campisalis sp. nov., a novel member of the genus Bacillus isolated from solar saltern.</title>
        <authorList>
            <person name="Mathan Kumar R."/>
            <person name="Kaur G."/>
            <person name="Kumar A."/>
            <person name="Singh N.K."/>
            <person name="Kaur N."/>
            <person name="Kumar N."/>
            <person name="Mayilraj S."/>
        </authorList>
    </citation>
    <scope>NUCLEOTIDE SEQUENCE [LARGE SCALE GENOMIC DNA]</scope>
    <source>
        <strain evidence="1 2">SA2-6</strain>
    </source>
</reference>
<evidence type="ECO:0000313" key="1">
    <source>
        <dbReference type="EMBL" id="KKK33278.1"/>
    </source>
</evidence>
<organism evidence="1 2">
    <name type="scientific">Mesobacillus campisalis</name>
    <dbReference type="NCBI Taxonomy" id="1408103"/>
    <lineage>
        <taxon>Bacteria</taxon>
        <taxon>Bacillati</taxon>
        <taxon>Bacillota</taxon>
        <taxon>Bacilli</taxon>
        <taxon>Bacillales</taxon>
        <taxon>Bacillaceae</taxon>
        <taxon>Mesobacillus</taxon>
    </lineage>
</organism>
<comment type="caution">
    <text evidence="1">The sequence shown here is derived from an EMBL/GenBank/DDBJ whole genome shotgun (WGS) entry which is preliminary data.</text>
</comment>
<dbReference type="RefSeq" id="WP_046526426.1">
    <property type="nucleotide sequence ID" value="NZ_LAYY01000101.1"/>
</dbReference>
<dbReference type="PATRIC" id="fig|1408103.3.peg.5506"/>
<proteinExistence type="predicted"/>
<gene>
    <name evidence="1" type="ORF">WQ57_25510</name>
</gene>
<accession>A0A0M2SG68</accession>